<evidence type="ECO:0000313" key="8">
    <source>
        <dbReference type="Proteomes" id="UP000824260"/>
    </source>
</evidence>
<evidence type="ECO:0000256" key="2">
    <source>
        <dbReference type="ARBA" id="ARBA00022475"/>
    </source>
</evidence>
<dbReference type="GO" id="GO:0005886">
    <property type="term" value="C:plasma membrane"/>
    <property type="evidence" value="ECO:0007669"/>
    <property type="project" value="UniProtKB-SubCell"/>
</dbReference>
<organism evidence="7 8">
    <name type="scientific">Candidatus Pullichristensenella stercorigallinarum</name>
    <dbReference type="NCBI Taxonomy" id="2840909"/>
    <lineage>
        <taxon>Bacteria</taxon>
        <taxon>Bacillati</taxon>
        <taxon>Bacillota</taxon>
        <taxon>Clostridia</taxon>
        <taxon>Candidatus Pullichristensenella</taxon>
    </lineage>
</organism>
<dbReference type="Gene3D" id="1.20.1250.20">
    <property type="entry name" value="MFS general substrate transporter like domains"/>
    <property type="match status" value="1"/>
</dbReference>
<comment type="caution">
    <text evidence="7">The sequence shown here is derived from an EMBL/GenBank/DDBJ whole genome shotgun (WGS) entry which is preliminary data.</text>
</comment>
<feature type="transmembrane region" description="Helical" evidence="6">
    <location>
        <begin position="343"/>
        <end position="361"/>
    </location>
</feature>
<dbReference type="InterPro" id="IPR011701">
    <property type="entry name" value="MFS"/>
</dbReference>
<feature type="transmembrane region" description="Helical" evidence="6">
    <location>
        <begin position="12"/>
        <end position="30"/>
    </location>
</feature>
<feature type="transmembrane region" description="Helical" evidence="6">
    <location>
        <begin position="36"/>
        <end position="59"/>
    </location>
</feature>
<evidence type="ECO:0000256" key="4">
    <source>
        <dbReference type="ARBA" id="ARBA00022989"/>
    </source>
</evidence>
<dbReference type="PANTHER" id="PTHR23513:SF11">
    <property type="entry name" value="STAPHYLOFERRIN A TRANSPORTER"/>
    <property type="match status" value="1"/>
</dbReference>
<feature type="transmembrane region" description="Helical" evidence="6">
    <location>
        <begin position="248"/>
        <end position="267"/>
    </location>
</feature>
<protein>
    <submittedName>
        <fullName evidence="7">MFS transporter</fullName>
    </submittedName>
</protein>
<name>A0A9D0ZL59_9FIRM</name>
<dbReference type="Proteomes" id="UP000824260">
    <property type="component" value="Unassembled WGS sequence"/>
</dbReference>
<gene>
    <name evidence="7" type="ORF">IAA52_05065</name>
</gene>
<evidence type="ECO:0000256" key="1">
    <source>
        <dbReference type="ARBA" id="ARBA00004651"/>
    </source>
</evidence>
<feature type="transmembrane region" description="Helical" evidence="6">
    <location>
        <begin position="71"/>
        <end position="91"/>
    </location>
</feature>
<evidence type="ECO:0000256" key="5">
    <source>
        <dbReference type="ARBA" id="ARBA00023136"/>
    </source>
</evidence>
<feature type="transmembrane region" description="Helical" evidence="6">
    <location>
        <begin position="154"/>
        <end position="182"/>
    </location>
</feature>
<evidence type="ECO:0000313" key="7">
    <source>
        <dbReference type="EMBL" id="HIQ82453.1"/>
    </source>
</evidence>
<feature type="transmembrane region" description="Helical" evidence="6">
    <location>
        <begin position="381"/>
        <end position="408"/>
    </location>
</feature>
<dbReference type="SUPFAM" id="SSF103473">
    <property type="entry name" value="MFS general substrate transporter"/>
    <property type="match status" value="1"/>
</dbReference>
<dbReference type="PANTHER" id="PTHR23513">
    <property type="entry name" value="INTEGRAL MEMBRANE EFFLUX PROTEIN-RELATED"/>
    <property type="match status" value="1"/>
</dbReference>
<proteinExistence type="predicted"/>
<feature type="transmembrane region" description="Helical" evidence="6">
    <location>
        <begin position="213"/>
        <end position="233"/>
    </location>
</feature>
<keyword evidence="2" id="KW-1003">Cell membrane</keyword>
<keyword evidence="4 6" id="KW-1133">Transmembrane helix</keyword>
<dbReference type="CDD" id="cd06173">
    <property type="entry name" value="MFS_MefA_like"/>
    <property type="match status" value="1"/>
</dbReference>
<sequence length="419" mass="44227">MRGFAILWSTQTLSALGSAMTGFALVLWAYRQSGSAVTTALLSVCTYAPYVAMSIFAGALCDRWDKKRTMFFCDLFAALSTLAVLLLASAGRLRTGHLYILNALNGLMNTLQKPAADVTVSLLVPREGYQRAAGMQALGNALSSVLAPVLGSMLFAFAGLEAVIFFDLGTCMVALVALGGFVRVPAPEAAPKGESPLAAARAGLRFLRREKGVLHLIFFLAAINLIASMYNAALPAMALSRPGGGETALGWVNACTGMATLAGGAFVSLRNAPRSRVRVIQNALLFSMSTENLLLAVGRTPLVWCLGAVLGWLCIPAMNANMDALLRLRIPLAMQGRVYAARNTLQFFTIPVGYLLGGYLVDNVCTPLMAAQPPQSALARLLGNGGGSGAALLFLGIAFAGVLVCLAFRADRQIWALEE</sequence>
<keyword evidence="3 6" id="KW-0812">Transmembrane</keyword>
<dbReference type="EMBL" id="DVFZ01000051">
    <property type="protein sequence ID" value="HIQ82453.1"/>
    <property type="molecule type" value="Genomic_DNA"/>
</dbReference>
<evidence type="ECO:0000256" key="3">
    <source>
        <dbReference type="ARBA" id="ARBA00022692"/>
    </source>
</evidence>
<dbReference type="AlphaFoldDB" id="A0A9D0ZL59"/>
<accession>A0A9D0ZL59</accession>
<reference evidence="7" key="1">
    <citation type="submission" date="2020-10" db="EMBL/GenBank/DDBJ databases">
        <authorList>
            <person name="Gilroy R."/>
        </authorList>
    </citation>
    <scope>NUCLEOTIDE SEQUENCE</scope>
    <source>
        <strain evidence="7">ChiSjej6B24-2974</strain>
    </source>
</reference>
<dbReference type="InterPro" id="IPR036259">
    <property type="entry name" value="MFS_trans_sf"/>
</dbReference>
<dbReference type="Pfam" id="PF07690">
    <property type="entry name" value="MFS_1"/>
    <property type="match status" value="1"/>
</dbReference>
<evidence type="ECO:0000256" key="6">
    <source>
        <dbReference type="SAM" id="Phobius"/>
    </source>
</evidence>
<dbReference type="GO" id="GO:0022857">
    <property type="term" value="F:transmembrane transporter activity"/>
    <property type="evidence" value="ECO:0007669"/>
    <property type="project" value="InterPro"/>
</dbReference>
<comment type="subcellular location">
    <subcellularLocation>
        <location evidence="1">Cell membrane</location>
        <topology evidence="1">Multi-pass membrane protein</topology>
    </subcellularLocation>
</comment>
<keyword evidence="5 6" id="KW-0472">Membrane</keyword>
<reference evidence="7" key="2">
    <citation type="journal article" date="2021" name="PeerJ">
        <title>Extensive microbial diversity within the chicken gut microbiome revealed by metagenomics and culture.</title>
        <authorList>
            <person name="Gilroy R."/>
            <person name="Ravi A."/>
            <person name="Getino M."/>
            <person name="Pursley I."/>
            <person name="Horton D.L."/>
            <person name="Alikhan N.F."/>
            <person name="Baker D."/>
            <person name="Gharbi K."/>
            <person name="Hall N."/>
            <person name="Watson M."/>
            <person name="Adriaenssens E.M."/>
            <person name="Foster-Nyarko E."/>
            <person name="Jarju S."/>
            <person name="Secka A."/>
            <person name="Antonio M."/>
            <person name="Oren A."/>
            <person name="Chaudhuri R.R."/>
            <person name="La Ragione R."/>
            <person name="Hildebrand F."/>
            <person name="Pallen M.J."/>
        </authorList>
    </citation>
    <scope>NUCLEOTIDE SEQUENCE</scope>
    <source>
        <strain evidence="7">ChiSjej6B24-2974</strain>
    </source>
</reference>